<dbReference type="Pfam" id="PF09550">
    <property type="entry name" value="Phage_TAC_6"/>
    <property type="match status" value="1"/>
</dbReference>
<dbReference type="AlphaFoldDB" id="A0A844QKQ4"/>
<dbReference type="RefSeq" id="WP_156715544.1">
    <property type="nucleotide sequence ID" value="NZ_WPHG01000008.1"/>
</dbReference>
<name>A0A844QKQ4_9HYPH</name>
<reference evidence="1 2" key="1">
    <citation type="submission" date="2019-12" db="EMBL/GenBank/DDBJ databases">
        <title>Nitratireductor arenosus sp. nov., Isolated from sea sand, Jeju island, South Korea.</title>
        <authorList>
            <person name="Kim W."/>
        </authorList>
    </citation>
    <scope>NUCLEOTIDE SEQUENCE [LARGE SCALE GENOMIC DNA]</scope>
    <source>
        <strain evidence="1 2">CAU 1489</strain>
    </source>
</reference>
<evidence type="ECO:0000313" key="2">
    <source>
        <dbReference type="Proteomes" id="UP000463224"/>
    </source>
</evidence>
<gene>
    <name evidence="1" type="ORF">GN330_21770</name>
</gene>
<sequence>MDWSRLMAIGFGVLRLSPAQFWAMTPKEFACASGLVVRGAGAVPDRAALEALMTRFPDQRVRDRHG</sequence>
<evidence type="ECO:0000313" key="1">
    <source>
        <dbReference type="EMBL" id="MVA99885.1"/>
    </source>
</evidence>
<protein>
    <submittedName>
        <fullName evidence="1">Phage tail assembly chaperone</fullName>
    </submittedName>
</protein>
<dbReference type="InterPro" id="IPR019056">
    <property type="entry name" value="Phage_TAC_6"/>
</dbReference>
<keyword evidence="2" id="KW-1185">Reference proteome</keyword>
<accession>A0A844QKQ4</accession>
<dbReference type="InterPro" id="IPR011739">
    <property type="entry name" value="GTA_rcc01693"/>
</dbReference>
<dbReference type="EMBL" id="WPHG01000008">
    <property type="protein sequence ID" value="MVA99885.1"/>
    <property type="molecule type" value="Genomic_DNA"/>
</dbReference>
<proteinExistence type="predicted"/>
<dbReference type="Proteomes" id="UP000463224">
    <property type="component" value="Unassembled WGS sequence"/>
</dbReference>
<organism evidence="1 2">
    <name type="scientific">Nitratireductor arenosus</name>
    <dbReference type="NCBI Taxonomy" id="2682096"/>
    <lineage>
        <taxon>Bacteria</taxon>
        <taxon>Pseudomonadati</taxon>
        <taxon>Pseudomonadota</taxon>
        <taxon>Alphaproteobacteria</taxon>
        <taxon>Hyphomicrobiales</taxon>
        <taxon>Phyllobacteriaceae</taxon>
        <taxon>Nitratireductor</taxon>
    </lineage>
</organism>
<dbReference type="NCBIfam" id="TIGR02216">
    <property type="entry name" value="phage_TIGR02216"/>
    <property type="match status" value="1"/>
</dbReference>
<comment type="caution">
    <text evidence="1">The sequence shown here is derived from an EMBL/GenBank/DDBJ whole genome shotgun (WGS) entry which is preliminary data.</text>
</comment>